<proteinExistence type="predicted"/>
<dbReference type="AlphaFoldDB" id="A0A4Y2GZ47"/>
<dbReference type="EMBL" id="BGPR01001617">
    <property type="protein sequence ID" value="GBM57996.1"/>
    <property type="molecule type" value="Genomic_DNA"/>
</dbReference>
<sequence>MGDWSLSLTITSTTVDIAGQFRLTVSVNISGSIDAPQVQSCPECYSTASIRRLSSFVTTPAQQLLEQFKCRMCLITRRMSDLATAVPHLFPELKEQLGGRTSIKGDSMAVRPSLAPLAATFFEGDQETWSTCQKKC</sequence>
<name>A0A4Y2GZ47_ARAVE</name>
<evidence type="ECO:0000313" key="2">
    <source>
        <dbReference type="Proteomes" id="UP000499080"/>
    </source>
</evidence>
<protein>
    <submittedName>
        <fullName evidence="1">Uncharacterized protein</fullName>
    </submittedName>
</protein>
<keyword evidence="2" id="KW-1185">Reference proteome</keyword>
<reference evidence="1 2" key="1">
    <citation type="journal article" date="2019" name="Sci. Rep.">
        <title>Orb-weaving spider Araneus ventricosus genome elucidates the spidroin gene catalogue.</title>
        <authorList>
            <person name="Kono N."/>
            <person name="Nakamura H."/>
            <person name="Ohtoshi R."/>
            <person name="Moran D.A.P."/>
            <person name="Shinohara A."/>
            <person name="Yoshida Y."/>
            <person name="Fujiwara M."/>
            <person name="Mori M."/>
            <person name="Tomita M."/>
            <person name="Arakawa K."/>
        </authorList>
    </citation>
    <scope>NUCLEOTIDE SEQUENCE [LARGE SCALE GENOMIC DNA]</scope>
</reference>
<gene>
    <name evidence="1" type="ORF">AVEN_162174_1</name>
</gene>
<accession>A0A4Y2GZ47</accession>
<comment type="caution">
    <text evidence="1">The sequence shown here is derived from an EMBL/GenBank/DDBJ whole genome shotgun (WGS) entry which is preliminary data.</text>
</comment>
<evidence type="ECO:0000313" key="1">
    <source>
        <dbReference type="EMBL" id="GBM57996.1"/>
    </source>
</evidence>
<dbReference type="Proteomes" id="UP000499080">
    <property type="component" value="Unassembled WGS sequence"/>
</dbReference>
<organism evidence="1 2">
    <name type="scientific">Araneus ventricosus</name>
    <name type="common">Orbweaver spider</name>
    <name type="synonym">Epeira ventricosa</name>
    <dbReference type="NCBI Taxonomy" id="182803"/>
    <lineage>
        <taxon>Eukaryota</taxon>
        <taxon>Metazoa</taxon>
        <taxon>Ecdysozoa</taxon>
        <taxon>Arthropoda</taxon>
        <taxon>Chelicerata</taxon>
        <taxon>Arachnida</taxon>
        <taxon>Araneae</taxon>
        <taxon>Araneomorphae</taxon>
        <taxon>Entelegynae</taxon>
        <taxon>Araneoidea</taxon>
        <taxon>Araneidae</taxon>
        <taxon>Araneus</taxon>
    </lineage>
</organism>